<dbReference type="OrthoDB" id="10266696at2759"/>
<keyword evidence="3 7" id="KW-0479">Metal-binding</keyword>
<keyword evidence="7" id="KW-0963">Cytoplasm</keyword>
<evidence type="ECO:0000256" key="8">
    <source>
        <dbReference type="SAM" id="MobiDB-lite"/>
    </source>
</evidence>
<feature type="domain" description="Arf-GAP" evidence="10">
    <location>
        <begin position="459"/>
        <end position="582"/>
    </location>
</feature>
<dbReference type="SUPFAM" id="SSF50729">
    <property type="entry name" value="PH domain-like"/>
    <property type="match status" value="1"/>
</dbReference>
<dbReference type="GeneID" id="7047965"/>
<dbReference type="SMART" id="SM00105">
    <property type="entry name" value="ArfGap"/>
    <property type="match status" value="1"/>
</dbReference>
<dbReference type="InterPro" id="IPR004148">
    <property type="entry name" value="BAR_dom"/>
</dbReference>
<protein>
    <recommendedName>
        <fullName evidence="7">ADP-ribosylation factor GTPase-activating protein</fullName>
    </recommendedName>
</protein>
<dbReference type="AlphaFoldDB" id="B6JVQ2"/>
<evidence type="ECO:0000313" key="12">
    <source>
        <dbReference type="JaponicusDB" id="SJAG_00467"/>
    </source>
</evidence>
<dbReference type="PRINTS" id="PR00405">
    <property type="entry name" value="REVINTRACTNG"/>
</dbReference>
<gene>
    <name evidence="12" type="primary">cnt5</name>
    <name evidence="11" type="ORF">SJAG_00467</name>
</gene>
<sequence length="694" mass="77669">MPYEQTQTDTSAVPSDAILSPIHYPSVREMDQAEPQDGPLFRATMLNFERTANETRSALKKVIKRSEDYAQTSGLMYVSNNEFSQVLSKAANVNPPAFGPFVDHYHRESSRLLSSFYLDRAQLVRSKLVEPLRKIYENDIKTTDSKKKDFEERSRDFYASLSRYLSKNKEADKVKDSKFSAKKREFELTRFDYYSYMQDINGGRKGQEILSVLTNFATQDYALINQLLSDIKNLRPNLDVLRETVTEADKEFQLIRAGREERRRTLETSTLESEDLDAELAAQAYSVQLEKSSAAKQGLLLALSKTSSDIQVVPKTNWHKYWVVLDHGRICEYSNWKQSLELHTEPINLLMASVREAKNVGRRFCFEVITPQLRRVYQATSQTELVSWLEAIQAAIAESIALKGKKQHGDSSIISNTNHRNLSSASSNGGNALHRRASSLSPGQRHTRSESVEVKVSKPSLVSVLKTLHPSDEYCADCGSRTKVEWCSINFPVVLCIDCSGIHRSLGTHISKVRSLTLDKLSHETVELLRNTGNALVNDIYEANLPSSAQKQAMLDSPLSRASFIKDKYTKRAYVQSVPGDALETLLEAIKANNIRDIIWCLASIEGVIPTIAMETALKQDALMIAELLGHNGVALPTDEAFLASCSVKARQYIAYRTGKQVVIPASTTTAPKVTRHSTSTSHSELPTGGRATD</sequence>
<feature type="compositionally biased region" description="Low complexity" evidence="8">
    <location>
        <begin position="421"/>
        <end position="432"/>
    </location>
</feature>
<dbReference type="Proteomes" id="UP000001744">
    <property type="component" value="Unassembled WGS sequence"/>
</dbReference>
<keyword evidence="2" id="KW-0597">Phosphoprotein</keyword>
<dbReference type="GO" id="GO:0005886">
    <property type="term" value="C:plasma membrane"/>
    <property type="evidence" value="ECO:0007669"/>
    <property type="project" value="EnsemblFungi"/>
</dbReference>
<dbReference type="InterPro" id="IPR045258">
    <property type="entry name" value="ACAP1/2/3-like"/>
</dbReference>
<dbReference type="SUPFAM" id="SSF103657">
    <property type="entry name" value="BAR/IMD domain-like"/>
    <property type="match status" value="1"/>
</dbReference>
<dbReference type="GO" id="GO:0005543">
    <property type="term" value="F:phospholipid binding"/>
    <property type="evidence" value="ECO:0007669"/>
    <property type="project" value="EnsemblFungi"/>
</dbReference>
<dbReference type="Pfam" id="PF00169">
    <property type="entry name" value="PH"/>
    <property type="match status" value="1"/>
</dbReference>
<dbReference type="InterPro" id="IPR027267">
    <property type="entry name" value="AH/BAR_dom_sf"/>
</dbReference>
<evidence type="ECO:0000313" key="13">
    <source>
        <dbReference type="Proteomes" id="UP000001744"/>
    </source>
</evidence>
<dbReference type="InterPro" id="IPR037278">
    <property type="entry name" value="ARFGAP/RecO"/>
</dbReference>
<dbReference type="InterPro" id="IPR001164">
    <property type="entry name" value="ArfGAP_dom"/>
</dbReference>
<comment type="subcellular location">
    <subcellularLocation>
        <location evidence="7">Cytoplasm</location>
    </subcellularLocation>
</comment>
<dbReference type="EMBL" id="KE651166">
    <property type="protein sequence ID" value="EEB05453.2"/>
    <property type="molecule type" value="Genomic_DNA"/>
</dbReference>
<dbReference type="STRING" id="402676.B6JVQ2"/>
<dbReference type="InterPro" id="IPR038508">
    <property type="entry name" value="ArfGAP_dom_sf"/>
</dbReference>
<evidence type="ECO:0000259" key="9">
    <source>
        <dbReference type="PROSITE" id="PS50003"/>
    </source>
</evidence>
<dbReference type="OMA" id="HGRICEY"/>
<evidence type="ECO:0000256" key="2">
    <source>
        <dbReference type="ARBA" id="ARBA00022553"/>
    </source>
</evidence>
<dbReference type="InterPro" id="IPR001849">
    <property type="entry name" value="PH_domain"/>
</dbReference>
<proteinExistence type="predicted"/>
<evidence type="ECO:0000256" key="6">
    <source>
        <dbReference type="PROSITE-ProRule" id="PRU00288"/>
    </source>
</evidence>
<evidence type="ECO:0000256" key="4">
    <source>
        <dbReference type="ARBA" id="ARBA00022771"/>
    </source>
</evidence>
<feature type="compositionally biased region" description="Polar residues" evidence="8">
    <location>
        <begin position="669"/>
        <end position="685"/>
    </location>
</feature>
<dbReference type="eggNOG" id="KOG0521">
    <property type="taxonomic scope" value="Eukaryota"/>
</dbReference>
<evidence type="ECO:0000256" key="5">
    <source>
        <dbReference type="ARBA" id="ARBA00022833"/>
    </source>
</evidence>
<evidence type="ECO:0000259" key="10">
    <source>
        <dbReference type="PROSITE" id="PS50115"/>
    </source>
</evidence>
<dbReference type="SMART" id="SM00233">
    <property type="entry name" value="PH"/>
    <property type="match status" value="1"/>
</dbReference>
<dbReference type="FunFam" id="1.10.220.150:FF:000009">
    <property type="entry name" value="stromal membrane-associated protein 1 isoform X1"/>
    <property type="match status" value="1"/>
</dbReference>
<keyword evidence="13" id="KW-1185">Reference proteome</keyword>
<dbReference type="CDD" id="cd07608">
    <property type="entry name" value="BAR_ArfGAP_fungi"/>
    <property type="match status" value="1"/>
</dbReference>
<dbReference type="PROSITE" id="PS50115">
    <property type="entry name" value="ARFGAP"/>
    <property type="match status" value="1"/>
</dbReference>
<keyword evidence="4 6" id="KW-0863">Zinc-finger</keyword>
<feature type="region of interest" description="Disordered" evidence="8">
    <location>
        <begin position="669"/>
        <end position="694"/>
    </location>
</feature>
<keyword evidence="5 7" id="KW-0862">Zinc</keyword>
<dbReference type="GO" id="GO:0005829">
    <property type="term" value="C:cytosol"/>
    <property type="evidence" value="ECO:0007669"/>
    <property type="project" value="EnsemblFungi"/>
</dbReference>
<dbReference type="RefSeq" id="XP_002171746.2">
    <property type="nucleotide sequence ID" value="XM_002171710.2"/>
</dbReference>
<dbReference type="PANTHER" id="PTHR23180">
    <property type="entry name" value="CENTAURIN/ARF"/>
    <property type="match status" value="1"/>
</dbReference>
<feature type="region of interest" description="Disordered" evidence="8">
    <location>
        <begin position="411"/>
        <end position="453"/>
    </location>
</feature>
<evidence type="ECO:0000313" key="11">
    <source>
        <dbReference type="EMBL" id="EEB05453.2"/>
    </source>
</evidence>
<dbReference type="FunFam" id="2.30.29.30:FF:000252">
    <property type="entry name" value="ARF GTPase activator (Csx2)"/>
    <property type="match status" value="1"/>
</dbReference>
<dbReference type="VEuPathDB" id="FungiDB:SJAG_00467"/>
<keyword evidence="7" id="KW-0040">ANK repeat</keyword>
<dbReference type="SUPFAM" id="SSF57863">
    <property type="entry name" value="ArfGap/RecO-like zinc finger"/>
    <property type="match status" value="1"/>
</dbReference>
<dbReference type="Pfam" id="PF16746">
    <property type="entry name" value="BAR_3"/>
    <property type="match status" value="1"/>
</dbReference>
<organism evidence="11 13">
    <name type="scientific">Schizosaccharomyces japonicus (strain yFS275 / FY16936)</name>
    <name type="common">Fission yeast</name>
    <dbReference type="NCBI Taxonomy" id="402676"/>
    <lineage>
        <taxon>Eukaryota</taxon>
        <taxon>Fungi</taxon>
        <taxon>Dikarya</taxon>
        <taxon>Ascomycota</taxon>
        <taxon>Taphrinomycotina</taxon>
        <taxon>Schizosaccharomycetes</taxon>
        <taxon>Schizosaccharomycetales</taxon>
        <taxon>Schizosaccharomycetaceae</taxon>
        <taxon>Schizosaccharomyces</taxon>
    </lineage>
</organism>
<accession>B6JVQ2</accession>
<dbReference type="PANTHER" id="PTHR23180:SF409">
    <property type="entry name" value="PROTEIN CSX2"/>
    <property type="match status" value="1"/>
</dbReference>
<keyword evidence="1 7" id="KW-0343">GTPase activation</keyword>
<comment type="function">
    <text evidence="7">GTPase-activating protein for the ADP ribosylation factor family.</text>
</comment>
<feature type="domain" description="PH" evidence="9">
    <location>
        <begin position="293"/>
        <end position="397"/>
    </location>
</feature>
<dbReference type="PROSITE" id="PS50003">
    <property type="entry name" value="PH_DOMAIN"/>
    <property type="match status" value="1"/>
</dbReference>
<evidence type="ECO:0000256" key="3">
    <source>
        <dbReference type="ARBA" id="ARBA00022723"/>
    </source>
</evidence>
<dbReference type="CDD" id="cd08204">
    <property type="entry name" value="ArfGap"/>
    <property type="match status" value="1"/>
</dbReference>
<dbReference type="Pfam" id="PF01412">
    <property type="entry name" value="ArfGap"/>
    <property type="match status" value="1"/>
</dbReference>
<dbReference type="GO" id="GO:0005096">
    <property type="term" value="F:GTPase activator activity"/>
    <property type="evidence" value="ECO:0007669"/>
    <property type="project" value="UniProtKB-KW"/>
</dbReference>
<dbReference type="GO" id="GO:0008270">
    <property type="term" value="F:zinc ion binding"/>
    <property type="evidence" value="ECO:0007669"/>
    <property type="project" value="UniProtKB-KW"/>
</dbReference>
<dbReference type="InterPro" id="IPR011993">
    <property type="entry name" value="PH-like_dom_sf"/>
</dbReference>
<dbReference type="HOGENOM" id="CLU_002728_0_0_1"/>
<reference evidence="11 13" key="1">
    <citation type="journal article" date="2011" name="Science">
        <title>Comparative functional genomics of the fission yeasts.</title>
        <authorList>
            <person name="Rhind N."/>
            <person name="Chen Z."/>
            <person name="Yassour M."/>
            <person name="Thompson D.A."/>
            <person name="Haas B.J."/>
            <person name="Habib N."/>
            <person name="Wapinski I."/>
            <person name="Roy S."/>
            <person name="Lin M.F."/>
            <person name="Heiman D.I."/>
            <person name="Young S.K."/>
            <person name="Furuya K."/>
            <person name="Guo Y."/>
            <person name="Pidoux A."/>
            <person name="Chen H.M."/>
            <person name="Robbertse B."/>
            <person name="Goldberg J.M."/>
            <person name="Aoki K."/>
            <person name="Bayne E.H."/>
            <person name="Berlin A.M."/>
            <person name="Desjardins C.A."/>
            <person name="Dobbs E."/>
            <person name="Dukaj L."/>
            <person name="Fan L."/>
            <person name="FitzGerald M.G."/>
            <person name="French C."/>
            <person name="Gujja S."/>
            <person name="Hansen K."/>
            <person name="Keifenheim D."/>
            <person name="Levin J.Z."/>
            <person name="Mosher R.A."/>
            <person name="Mueller C.A."/>
            <person name="Pfiffner J."/>
            <person name="Priest M."/>
            <person name="Russ C."/>
            <person name="Smialowska A."/>
            <person name="Swoboda P."/>
            <person name="Sykes S.M."/>
            <person name="Vaughn M."/>
            <person name="Vengrova S."/>
            <person name="Yoder R."/>
            <person name="Zeng Q."/>
            <person name="Allshire R."/>
            <person name="Baulcombe D."/>
            <person name="Birren B.W."/>
            <person name="Brown W."/>
            <person name="Ekwall K."/>
            <person name="Kellis M."/>
            <person name="Leatherwood J."/>
            <person name="Levin H."/>
            <person name="Margalit H."/>
            <person name="Martienssen R."/>
            <person name="Nieduszynski C.A."/>
            <person name="Spatafora J.W."/>
            <person name="Friedman N."/>
            <person name="Dalgaard J.Z."/>
            <person name="Baumann P."/>
            <person name="Niki H."/>
            <person name="Regev A."/>
            <person name="Nusbaum C."/>
        </authorList>
    </citation>
    <scope>NUCLEOTIDE SEQUENCE [LARGE SCALE GENOMIC DNA]</scope>
    <source>
        <strain evidence="13">yFS275 / FY16936</strain>
    </source>
</reference>
<dbReference type="JaponicusDB" id="SJAG_00467">
    <property type="gene designation" value="cnt5"/>
</dbReference>
<dbReference type="Gene3D" id="2.30.29.30">
    <property type="entry name" value="Pleckstrin-homology domain (PH domain)/Phosphotyrosine-binding domain (PTB)"/>
    <property type="match status" value="1"/>
</dbReference>
<name>B6JVQ2_SCHJY</name>
<feature type="compositionally biased region" description="Polar residues" evidence="8">
    <location>
        <begin position="411"/>
        <end position="420"/>
    </location>
</feature>
<evidence type="ECO:0000256" key="7">
    <source>
        <dbReference type="RuleBase" id="RU369028"/>
    </source>
</evidence>
<dbReference type="Gene3D" id="1.10.220.150">
    <property type="entry name" value="Arf GTPase activating protein"/>
    <property type="match status" value="1"/>
</dbReference>
<keyword evidence="7" id="KW-0677">Repeat</keyword>
<evidence type="ECO:0000256" key="1">
    <source>
        <dbReference type="ARBA" id="ARBA00022468"/>
    </source>
</evidence>
<dbReference type="Gene3D" id="1.20.1270.60">
    <property type="entry name" value="Arfaptin homology (AH) domain/BAR domain"/>
    <property type="match status" value="1"/>
</dbReference>